<comment type="subunit">
    <text evidence="5">Part of the 50S ribosomal subunit. Forms a bridge to the 30S subunit in the 70S ribosome.</text>
</comment>
<dbReference type="FunFam" id="2.40.50.140:FF:000003">
    <property type="entry name" value="50S ribosomal protein L2"/>
    <property type="match status" value="1"/>
</dbReference>
<evidence type="ECO:0000256" key="6">
    <source>
        <dbReference type="SAM" id="MobiDB-lite"/>
    </source>
</evidence>
<evidence type="ECO:0000259" key="7">
    <source>
        <dbReference type="SMART" id="SM01382"/>
    </source>
</evidence>
<dbReference type="SUPFAM" id="SSF50104">
    <property type="entry name" value="Translation proteins SH3-like domain"/>
    <property type="match status" value="1"/>
</dbReference>
<dbReference type="NCBIfam" id="TIGR01171">
    <property type="entry name" value="rplB_bact"/>
    <property type="match status" value="1"/>
</dbReference>
<dbReference type="HAMAP" id="MF_01320_B">
    <property type="entry name" value="Ribosomal_uL2_B"/>
    <property type="match status" value="1"/>
</dbReference>
<feature type="compositionally biased region" description="Basic residues" evidence="6">
    <location>
        <begin position="21"/>
        <end position="31"/>
    </location>
</feature>
<dbReference type="InterPro" id="IPR022669">
    <property type="entry name" value="Ribosomal_uL2_C"/>
</dbReference>
<dbReference type="InterPro" id="IPR014726">
    <property type="entry name" value="Ribosomal_uL2_dom3"/>
</dbReference>
<dbReference type="FunFam" id="2.30.30.30:FF:000001">
    <property type="entry name" value="50S ribosomal protein L2"/>
    <property type="match status" value="1"/>
</dbReference>
<dbReference type="PANTHER" id="PTHR13691:SF5">
    <property type="entry name" value="LARGE RIBOSOMAL SUBUNIT PROTEIN UL2M"/>
    <property type="match status" value="1"/>
</dbReference>
<comment type="function">
    <text evidence="5">One of the primary rRNA binding proteins. Required for association of the 30S and 50S subunits to form the 70S ribosome, for tRNA binding and peptide bond formation. It has been suggested to have peptidyltransferase activity; this is somewhat controversial. Makes several contacts with the 16S rRNA in the 70S ribosome.</text>
</comment>
<dbReference type="GO" id="GO:0019843">
    <property type="term" value="F:rRNA binding"/>
    <property type="evidence" value="ECO:0007669"/>
    <property type="project" value="UniProtKB-UniRule"/>
</dbReference>
<dbReference type="AlphaFoldDB" id="A0A6S6SF86"/>
<feature type="domain" description="Large ribosomal subunit protein uL2 C-terminal" evidence="7">
    <location>
        <begin position="125"/>
        <end position="253"/>
    </location>
</feature>
<sequence length="278" mass="30339">MPVAKMKPTSPGRRHQVRVINKGLHKGKPHKALLEPKSKSGGRNNNGRITTRHRGGGHKQHYRIIDFKRNSKDGIKAVVEHIEYDPNRTANIALLKYMDGERAYIIAPKGLVEGDSIDSGVNAPIATGNALPMKNIPVGTVIHCIEMKPGKGAQMARSAGTSAQLVAREGKYVTLRLRSGEMRKVLSECRASIGTVSNSEHSLIKLGKAGATRHRGIRPTVRGVAMNPVDHPHGGGEGRTAGGRHPVSPWGTPAKGFKTRKNKRTDKMIVRRRNKSKR</sequence>
<dbReference type="Gene3D" id="4.10.950.10">
    <property type="entry name" value="Ribosomal protein L2, domain 3"/>
    <property type="match status" value="1"/>
</dbReference>
<dbReference type="GO" id="GO:0015934">
    <property type="term" value="C:large ribosomal subunit"/>
    <property type="evidence" value="ECO:0007669"/>
    <property type="project" value="InterPro"/>
</dbReference>
<keyword evidence="5" id="KW-0694">RNA-binding</keyword>
<dbReference type="Pfam" id="PF00181">
    <property type="entry name" value="Ribosomal_L2_N"/>
    <property type="match status" value="1"/>
</dbReference>
<dbReference type="EMBL" id="CACVAY010000009">
    <property type="protein sequence ID" value="CAA6801498.1"/>
    <property type="molecule type" value="Genomic_DNA"/>
</dbReference>
<dbReference type="InterPro" id="IPR002171">
    <property type="entry name" value="Ribosomal_uL2"/>
</dbReference>
<dbReference type="Pfam" id="PF03947">
    <property type="entry name" value="Ribosomal_L2_C"/>
    <property type="match status" value="1"/>
</dbReference>
<dbReference type="InterPro" id="IPR005880">
    <property type="entry name" value="Ribosomal_uL2_bac/org-type"/>
</dbReference>
<dbReference type="InterPro" id="IPR022666">
    <property type="entry name" value="Ribosomal_uL2_RNA-bd_dom"/>
</dbReference>
<gene>
    <name evidence="5" type="primary">rplB</name>
    <name evidence="9" type="ORF">HELGO_WM10560</name>
</gene>
<evidence type="ECO:0000259" key="8">
    <source>
        <dbReference type="SMART" id="SM01383"/>
    </source>
</evidence>
<feature type="domain" description="Large ribosomal subunit protein uL2 RNA-binding" evidence="8">
    <location>
        <begin position="42"/>
        <end position="119"/>
    </location>
</feature>
<keyword evidence="5" id="KW-0699">rRNA-binding</keyword>
<dbReference type="GO" id="GO:0003735">
    <property type="term" value="F:structural constituent of ribosome"/>
    <property type="evidence" value="ECO:0007669"/>
    <property type="project" value="InterPro"/>
</dbReference>
<protein>
    <recommendedName>
        <fullName evidence="4 5">Large ribosomal subunit protein uL2</fullName>
    </recommendedName>
</protein>
<dbReference type="FunFam" id="4.10.950.10:FF:000001">
    <property type="entry name" value="50S ribosomal protein L2"/>
    <property type="match status" value="1"/>
</dbReference>
<keyword evidence="2 5" id="KW-0689">Ribosomal protein</keyword>
<dbReference type="SMART" id="SM01383">
    <property type="entry name" value="Ribosomal_L2"/>
    <property type="match status" value="1"/>
</dbReference>
<dbReference type="Gene3D" id="2.40.50.140">
    <property type="entry name" value="Nucleic acid-binding proteins"/>
    <property type="match status" value="1"/>
</dbReference>
<dbReference type="SUPFAM" id="SSF50249">
    <property type="entry name" value="Nucleic acid-binding proteins"/>
    <property type="match status" value="1"/>
</dbReference>
<organism evidence="9">
    <name type="scientific">uncultured Thiotrichaceae bacterium</name>
    <dbReference type="NCBI Taxonomy" id="298394"/>
    <lineage>
        <taxon>Bacteria</taxon>
        <taxon>Pseudomonadati</taxon>
        <taxon>Pseudomonadota</taxon>
        <taxon>Gammaproteobacteria</taxon>
        <taxon>Thiotrichales</taxon>
        <taxon>Thiotrichaceae</taxon>
        <taxon>environmental samples</taxon>
    </lineage>
</organism>
<feature type="region of interest" description="Disordered" evidence="6">
    <location>
        <begin position="224"/>
        <end position="278"/>
    </location>
</feature>
<evidence type="ECO:0000256" key="3">
    <source>
        <dbReference type="ARBA" id="ARBA00023274"/>
    </source>
</evidence>
<dbReference type="GO" id="GO:0016740">
    <property type="term" value="F:transferase activity"/>
    <property type="evidence" value="ECO:0007669"/>
    <property type="project" value="InterPro"/>
</dbReference>
<dbReference type="SMART" id="SM01382">
    <property type="entry name" value="Ribosomal_L2_C"/>
    <property type="match status" value="1"/>
</dbReference>
<evidence type="ECO:0000256" key="5">
    <source>
        <dbReference type="HAMAP-Rule" id="MF_01320"/>
    </source>
</evidence>
<comment type="similarity">
    <text evidence="1 5">Belongs to the universal ribosomal protein uL2 family.</text>
</comment>
<dbReference type="InterPro" id="IPR022671">
    <property type="entry name" value="Ribosomal_uL2_CS"/>
</dbReference>
<dbReference type="GO" id="GO:0002181">
    <property type="term" value="P:cytoplasmic translation"/>
    <property type="evidence" value="ECO:0007669"/>
    <property type="project" value="TreeGrafter"/>
</dbReference>
<dbReference type="PROSITE" id="PS00467">
    <property type="entry name" value="RIBOSOMAL_L2"/>
    <property type="match status" value="1"/>
</dbReference>
<dbReference type="InterPro" id="IPR012340">
    <property type="entry name" value="NA-bd_OB-fold"/>
</dbReference>
<dbReference type="Gene3D" id="2.30.30.30">
    <property type="match status" value="1"/>
</dbReference>
<dbReference type="PIRSF" id="PIRSF002158">
    <property type="entry name" value="Ribosomal_L2"/>
    <property type="match status" value="1"/>
</dbReference>
<dbReference type="InterPro" id="IPR008991">
    <property type="entry name" value="Translation_prot_SH3-like_sf"/>
</dbReference>
<reference evidence="9" key="1">
    <citation type="submission" date="2020-01" db="EMBL/GenBank/DDBJ databases">
        <authorList>
            <person name="Meier V. D."/>
            <person name="Meier V D."/>
        </authorList>
    </citation>
    <scope>NUCLEOTIDE SEQUENCE</scope>
    <source>
        <strain evidence="9">HLG_WM_MAG_07</strain>
    </source>
</reference>
<name>A0A6S6SF86_9GAMM</name>
<dbReference type="InterPro" id="IPR014722">
    <property type="entry name" value="Rib_uL2_dom2"/>
</dbReference>
<accession>A0A6S6SF86</accession>
<feature type="region of interest" description="Disordered" evidence="6">
    <location>
        <begin position="21"/>
        <end position="59"/>
    </location>
</feature>
<evidence type="ECO:0000256" key="4">
    <source>
        <dbReference type="ARBA" id="ARBA00035242"/>
    </source>
</evidence>
<evidence type="ECO:0000256" key="2">
    <source>
        <dbReference type="ARBA" id="ARBA00022980"/>
    </source>
</evidence>
<feature type="compositionally biased region" description="Basic residues" evidence="6">
    <location>
        <begin position="50"/>
        <end position="59"/>
    </location>
</feature>
<dbReference type="PANTHER" id="PTHR13691">
    <property type="entry name" value="RIBOSOMAL PROTEIN L2"/>
    <property type="match status" value="1"/>
</dbReference>
<evidence type="ECO:0000256" key="1">
    <source>
        <dbReference type="ARBA" id="ARBA00005636"/>
    </source>
</evidence>
<proteinExistence type="inferred from homology"/>
<evidence type="ECO:0000313" key="9">
    <source>
        <dbReference type="EMBL" id="CAA6801498.1"/>
    </source>
</evidence>
<feature type="compositionally biased region" description="Basic residues" evidence="6">
    <location>
        <begin position="257"/>
        <end position="278"/>
    </location>
</feature>
<keyword evidence="3 5" id="KW-0687">Ribonucleoprotein</keyword>